<reference evidence="1" key="1">
    <citation type="submission" date="2022-02" db="EMBL/GenBank/DDBJ databases">
        <title>Plant Genome Project.</title>
        <authorList>
            <person name="Zhang R.-G."/>
        </authorList>
    </citation>
    <scope>NUCLEOTIDE SEQUENCE</scope>
    <source>
        <strain evidence="1">AT1</strain>
    </source>
</reference>
<comment type="caution">
    <text evidence="1">The sequence shown here is derived from an EMBL/GenBank/DDBJ whole genome shotgun (WGS) entry which is preliminary data.</text>
</comment>
<evidence type="ECO:0000313" key="1">
    <source>
        <dbReference type="EMBL" id="KAI8550317.1"/>
    </source>
</evidence>
<dbReference type="EMBL" id="CM046393">
    <property type="protein sequence ID" value="KAI8550317.1"/>
    <property type="molecule type" value="Genomic_DNA"/>
</dbReference>
<name>A0ACC0NCG3_RHOML</name>
<evidence type="ECO:0000313" key="2">
    <source>
        <dbReference type="Proteomes" id="UP001062846"/>
    </source>
</evidence>
<gene>
    <name evidence="1" type="ORF">RHMOL_Rhmol06G0095900</name>
</gene>
<keyword evidence="2" id="KW-1185">Reference proteome</keyword>
<sequence length="520" mass="56706">MIPSPGPMPLPIIDNGANFGSHGSAHIEGHPITILEIKRFFKIGRQNGFCDGGGGLGYGREAYATPMVCIFWSSLRADFGRRSLRSPSSTSGRDRICLTARQLGGGVGWVVMLTVFWAAAVWGRKVYGSSTAMKHRKLFPTSTNQTDCPEYCDPISTCPYGCYPYPHFYFFPPPPPPSIPPRISTGESQNLSSHMIIIVSVLVSFFLLLSYYLVIAKYCSGRTRLESDGQDVVDENQGPVTDHPIWFINTVGLQPSVINKIAVFKYRKSDVLIDGSDCLVCLSEFQEGESLRLLPKCNHAFHIPCIDTWLRSHTNCPLCRASILSNTWSASSPSASGEQNGLSLRPIEETHIGISERNGELSENRAETGDGIGLTPVDGERKHVDDSKEQSSLDLMTGEGTQMDNSESNGELGENRAETEDEIPLPHVSDEIKGFEDSKDGGNSMDFSSAVTENSADCGDDSSQSHMGIVQMQAMKDSKMNGVIGSDSISQAVINGPVSFKRSFSYGGREGIFRQDMVGL</sequence>
<accession>A0ACC0NCG3</accession>
<dbReference type="Proteomes" id="UP001062846">
    <property type="component" value="Chromosome 6"/>
</dbReference>
<protein>
    <submittedName>
        <fullName evidence="1">Uncharacterized protein</fullName>
    </submittedName>
</protein>
<proteinExistence type="predicted"/>
<organism evidence="1 2">
    <name type="scientific">Rhododendron molle</name>
    <name type="common">Chinese azalea</name>
    <name type="synonym">Azalea mollis</name>
    <dbReference type="NCBI Taxonomy" id="49168"/>
    <lineage>
        <taxon>Eukaryota</taxon>
        <taxon>Viridiplantae</taxon>
        <taxon>Streptophyta</taxon>
        <taxon>Embryophyta</taxon>
        <taxon>Tracheophyta</taxon>
        <taxon>Spermatophyta</taxon>
        <taxon>Magnoliopsida</taxon>
        <taxon>eudicotyledons</taxon>
        <taxon>Gunneridae</taxon>
        <taxon>Pentapetalae</taxon>
        <taxon>asterids</taxon>
        <taxon>Ericales</taxon>
        <taxon>Ericaceae</taxon>
        <taxon>Ericoideae</taxon>
        <taxon>Rhodoreae</taxon>
        <taxon>Rhododendron</taxon>
    </lineage>
</organism>